<dbReference type="PANTHER" id="PTHR30386">
    <property type="entry name" value="MEMBRANE FUSION SUBUNIT OF EMRAB-TOLC MULTIDRUG EFFLUX PUMP"/>
    <property type="match status" value="1"/>
</dbReference>
<keyword evidence="7" id="KW-1133">Transmembrane helix</keyword>
<dbReference type="EMBL" id="JAXCLA010000002">
    <property type="protein sequence ID" value="MDY0744001.1"/>
    <property type="molecule type" value="Genomic_DNA"/>
</dbReference>
<dbReference type="InterPro" id="IPR058982">
    <property type="entry name" value="Beta-barrel_AprE"/>
</dbReference>
<accession>A0ABU5DDW9</accession>
<proteinExistence type="inferred from homology"/>
<sequence>MGLLFRCSIFVERIKDIVSLSRRNIAETNKLDSSTDLDFLPAHLALLERPANPAARILASLIAAIAICAVLASFLGKLDVIAICNGKLVPTGRTKEIQSATSGVIRAINVVEGQYVKADDVLVFLNDSNVSADTIRIQENLLNSQLAVFRANAMLSMMSGGKIVLDRMRFPSNVSEDEYKATLQLIRNQYQEYISKLQSLKNDSDVKRHELKTLIVQEEKLQQTIPLLETQFLIVQDMQLKQYASTLEMLDKKQNFISARSELEVIRSREGELQDALKKTDIEAEQLQFQLRKELYDSLSKAQHDEIAIKAELSKLAIRKSQTEIKAPISGMVQQISANTIGGTLYAGQVVMRIVPNESLEAEVFVENKDVGFLNVGQQAKVKLEPYPFTRYGYLTGIVKSISADSVADKKNGRGFLVRIPLNQTNIQYRGTALKLSAGMNVTAEILTGKRTVASYFLDPLSDGVGASFGER</sequence>
<keyword evidence="3 9" id="KW-0813">Transport</keyword>
<comment type="subcellular location">
    <subcellularLocation>
        <location evidence="1 9">Cell inner membrane</location>
        <topology evidence="1 9">Single-pass membrane protein</topology>
    </subcellularLocation>
</comment>
<dbReference type="Gene3D" id="2.40.50.100">
    <property type="match status" value="1"/>
</dbReference>
<dbReference type="Gene3D" id="2.40.30.170">
    <property type="match status" value="1"/>
</dbReference>
<feature type="domain" description="CyaD-like alpha-helical hairpin" evidence="10">
    <location>
        <begin position="129"/>
        <end position="320"/>
    </location>
</feature>
<evidence type="ECO:0000259" key="11">
    <source>
        <dbReference type="Pfam" id="PF26002"/>
    </source>
</evidence>
<dbReference type="RefSeq" id="WP_320421911.1">
    <property type="nucleotide sequence ID" value="NZ_JAXCLA010000002.1"/>
</dbReference>
<dbReference type="PRINTS" id="PR01490">
    <property type="entry name" value="RTXTOXIND"/>
</dbReference>
<dbReference type="InterPro" id="IPR050739">
    <property type="entry name" value="MFP"/>
</dbReference>
<comment type="similarity">
    <text evidence="2 9">Belongs to the membrane fusion protein (MFP) (TC 8.A.1) family.</text>
</comment>
<dbReference type="Proteomes" id="UP001285263">
    <property type="component" value="Unassembled WGS sequence"/>
</dbReference>
<dbReference type="Gene3D" id="1.10.287.470">
    <property type="entry name" value="Helix hairpin bin"/>
    <property type="match status" value="1"/>
</dbReference>
<reference evidence="12 13" key="1">
    <citation type="submission" date="2023-11" db="EMBL/GenBank/DDBJ databases">
        <title>Paucibacter sp. nov., isolated from fresh soil in Korea.</title>
        <authorList>
            <person name="Le N.T.T."/>
        </authorList>
    </citation>
    <scope>NUCLEOTIDE SEQUENCE [LARGE SCALE GENOMIC DNA]</scope>
    <source>
        <strain evidence="12 13">R3-3</strain>
    </source>
</reference>
<evidence type="ECO:0000256" key="7">
    <source>
        <dbReference type="ARBA" id="ARBA00022989"/>
    </source>
</evidence>
<evidence type="ECO:0000256" key="5">
    <source>
        <dbReference type="ARBA" id="ARBA00022519"/>
    </source>
</evidence>
<evidence type="ECO:0000256" key="3">
    <source>
        <dbReference type="ARBA" id="ARBA00022448"/>
    </source>
</evidence>
<dbReference type="NCBIfam" id="TIGR01843">
    <property type="entry name" value="type_I_hlyD"/>
    <property type="match status" value="1"/>
</dbReference>
<dbReference type="Pfam" id="PF26002">
    <property type="entry name" value="Beta-barrel_AprE"/>
    <property type="match status" value="1"/>
</dbReference>
<keyword evidence="4 9" id="KW-1003">Cell membrane</keyword>
<dbReference type="PANTHER" id="PTHR30386:SF27">
    <property type="entry name" value="MEMBRANE FUSION PROTEIN (MFP) FAMILY PROTEIN"/>
    <property type="match status" value="1"/>
</dbReference>
<keyword evidence="5 9" id="KW-0997">Cell inner membrane</keyword>
<protein>
    <recommendedName>
        <fullName evidence="9">Membrane fusion protein (MFP) family protein</fullName>
    </recommendedName>
</protein>
<comment type="caution">
    <text evidence="12">The sequence shown here is derived from an EMBL/GenBank/DDBJ whole genome shotgun (WGS) entry which is preliminary data.</text>
</comment>
<keyword evidence="6" id="KW-0812">Transmembrane</keyword>
<dbReference type="InterPro" id="IPR059040">
    <property type="entry name" value="HH_CyaD-like"/>
</dbReference>
<evidence type="ECO:0000256" key="1">
    <source>
        <dbReference type="ARBA" id="ARBA00004377"/>
    </source>
</evidence>
<keyword evidence="13" id="KW-1185">Reference proteome</keyword>
<dbReference type="Pfam" id="PF25988">
    <property type="entry name" value="HH_CyaD"/>
    <property type="match status" value="1"/>
</dbReference>
<keyword evidence="8" id="KW-0472">Membrane</keyword>
<evidence type="ECO:0000256" key="8">
    <source>
        <dbReference type="ARBA" id="ARBA00023136"/>
    </source>
</evidence>
<evidence type="ECO:0000256" key="9">
    <source>
        <dbReference type="RuleBase" id="RU365093"/>
    </source>
</evidence>
<gene>
    <name evidence="12" type="ORF">SNE35_05775</name>
</gene>
<organism evidence="12 13">
    <name type="scientific">Roseateles agri</name>
    <dbReference type="NCBI Taxonomy" id="3098619"/>
    <lineage>
        <taxon>Bacteria</taxon>
        <taxon>Pseudomonadati</taxon>
        <taxon>Pseudomonadota</taxon>
        <taxon>Betaproteobacteria</taxon>
        <taxon>Burkholderiales</taxon>
        <taxon>Sphaerotilaceae</taxon>
        <taxon>Roseateles</taxon>
    </lineage>
</organism>
<dbReference type="InterPro" id="IPR010129">
    <property type="entry name" value="T1SS_HlyD"/>
</dbReference>
<evidence type="ECO:0000256" key="2">
    <source>
        <dbReference type="ARBA" id="ARBA00009477"/>
    </source>
</evidence>
<evidence type="ECO:0000313" key="13">
    <source>
        <dbReference type="Proteomes" id="UP001285263"/>
    </source>
</evidence>
<evidence type="ECO:0000256" key="6">
    <source>
        <dbReference type="ARBA" id="ARBA00022692"/>
    </source>
</evidence>
<feature type="domain" description="AprE-like beta-barrel" evidence="11">
    <location>
        <begin position="361"/>
        <end position="449"/>
    </location>
</feature>
<evidence type="ECO:0000259" key="10">
    <source>
        <dbReference type="Pfam" id="PF25988"/>
    </source>
</evidence>
<name>A0ABU5DDW9_9BURK</name>
<evidence type="ECO:0000313" key="12">
    <source>
        <dbReference type="EMBL" id="MDY0744001.1"/>
    </source>
</evidence>
<evidence type="ECO:0000256" key="4">
    <source>
        <dbReference type="ARBA" id="ARBA00022475"/>
    </source>
</evidence>